<accession>A0A172Z4L9</accession>
<dbReference type="AlphaFoldDB" id="A0A172Z4L9"/>
<evidence type="ECO:0000313" key="2">
    <source>
        <dbReference type="Proteomes" id="UP000077829"/>
    </source>
</evidence>
<dbReference type="Proteomes" id="UP000077829">
    <property type="component" value="Chromosome"/>
</dbReference>
<dbReference type="RefSeq" id="WP_237140857.1">
    <property type="nucleotide sequence ID" value="NZ_CP015600.1"/>
</dbReference>
<organism evidence="1 2">
    <name type="scientific">Pseudomonas antarctica</name>
    <dbReference type="NCBI Taxonomy" id="219572"/>
    <lineage>
        <taxon>Bacteria</taxon>
        <taxon>Pseudomonadati</taxon>
        <taxon>Pseudomonadota</taxon>
        <taxon>Gammaproteobacteria</taxon>
        <taxon>Pseudomonadales</taxon>
        <taxon>Pseudomonadaceae</taxon>
        <taxon>Pseudomonas</taxon>
    </lineage>
</organism>
<proteinExistence type="predicted"/>
<gene>
    <name evidence="1" type="ORF">A7J50_3893</name>
</gene>
<evidence type="ECO:0000313" key="1">
    <source>
        <dbReference type="EMBL" id="ANF87258.1"/>
    </source>
</evidence>
<dbReference type="EMBL" id="CP015600">
    <property type="protein sequence ID" value="ANF87258.1"/>
    <property type="molecule type" value="Genomic_DNA"/>
</dbReference>
<protein>
    <submittedName>
        <fullName evidence="1">Uncharacterized protein</fullName>
    </submittedName>
</protein>
<dbReference type="KEGG" id="panr:A7J50_3893"/>
<dbReference type="STRING" id="219572.A7J50_3893"/>
<reference evidence="1 2" key="1">
    <citation type="submission" date="2016-05" db="EMBL/GenBank/DDBJ databases">
        <title>Complete genome sequence of Pseudomonas antarctica PAMC 27494.</title>
        <authorList>
            <person name="Lee J."/>
        </authorList>
    </citation>
    <scope>NUCLEOTIDE SEQUENCE [LARGE SCALE GENOMIC DNA]</scope>
    <source>
        <strain evidence="1 2">PAMC 27494</strain>
    </source>
</reference>
<dbReference type="PATRIC" id="fig|219572.3.peg.4006"/>
<name>A0A172Z4L9_9PSED</name>
<sequence length="144" mass="15483">MPTHSEESRRIVASLAHRVGQHADTASIAEAIVSILQDMGAALTPIIGQQGVVALYRRSFHLCVSTHPRLAGTYDSVPAAMDLIALKSVLVEQNETDALFFGEVLLTTLYELLTTLIGPSLTARLLVDVWQPSSSDTSAQEISP</sequence>